<organism evidence="7 8">
    <name type="scientific">Shewanella intestini</name>
    <dbReference type="NCBI Taxonomy" id="2017544"/>
    <lineage>
        <taxon>Bacteria</taxon>
        <taxon>Pseudomonadati</taxon>
        <taxon>Pseudomonadota</taxon>
        <taxon>Gammaproteobacteria</taxon>
        <taxon>Alteromonadales</taxon>
        <taxon>Shewanellaceae</taxon>
        <taxon>Shewanella</taxon>
    </lineage>
</organism>
<accession>A0ABS5I4L6</accession>
<dbReference type="EMBL" id="JAAIKR010000014">
    <property type="protein sequence ID" value="MBR9728977.1"/>
    <property type="molecule type" value="Genomic_DNA"/>
</dbReference>
<dbReference type="PANTHER" id="PTHR30086:SF17">
    <property type="entry name" value="LYSE FAMILY TRANSLOCATOR"/>
    <property type="match status" value="1"/>
</dbReference>
<reference evidence="7 8" key="1">
    <citation type="submission" date="2020-02" db="EMBL/GenBank/DDBJ databases">
        <title>Shewanella WXL01 sp. nov., a marine bacterium isolated from green algae in Luhuitou Fringing Reef (Northern South China Sea).</title>
        <authorList>
            <person name="Wang X."/>
        </authorList>
    </citation>
    <scope>NUCLEOTIDE SEQUENCE [LARGE SCALE GENOMIC DNA]</scope>
    <source>
        <strain evidence="7 8">MCCC 1A01895</strain>
    </source>
</reference>
<evidence type="ECO:0000256" key="5">
    <source>
        <dbReference type="ARBA" id="ARBA00023136"/>
    </source>
</evidence>
<evidence type="ECO:0000256" key="1">
    <source>
        <dbReference type="ARBA" id="ARBA00004651"/>
    </source>
</evidence>
<evidence type="ECO:0000256" key="2">
    <source>
        <dbReference type="ARBA" id="ARBA00022475"/>
    </source>
</evidence>
<dbReference type="Pfam" id="PF01810">
    <property type="entry name" value="LysE"/>
    <property type="match status" value="1"/>
</dbReference>
<keyword evidence="2" id="KW-1003">Cell membrane</keyword>
<evidence type="ECO:0000256" key="6">
    <source>
        <dbReference type="SAM" id="Phobius"/>
    </source>
</evidence>
<keyword evidence="8" id="KW-1185">Reference proteome</keyword>
<keyword evidence="4 6" id="KW-1133">Transmembrane helix</keyword>
<gene>
    <name evidence="7" type="ORF">G3R48_13415</name>
</gene>
<evidence type="ECO:0000256" key="4">
    <source>
        <dbReference type="ARBA" id="ARBA00022989"/>
    </source>
</evidence>
<dbReference type="Proteomes" id="UP000811844">
    <property type="component" value="Unassembled WGS sequence"/>
</dbReference>
<comment type="subcellular location">
    <subcellularLocation>
        <location evidence="1">Cell membrane</location>
        <topology evidence="1">Multi-pass membrane protein</topology>
    </subcellularLocation>
</comment>
<name>A0ABS5I4L6_9GAMM</name>
<feature type="transmembrane region" description="Helical" evidence="6">
    <location>
        <begin position="69"/>
        <end position="88"/>
    </location>
</feature>
<feature type="transmembrane region" description="Helical" evidence="6">
    <location>
        <begin position="41"/>
        <end position="62"/>
    </location>
</feature>
<feature type="transmembrane region" description="Helical" evidence="6">
    <location>
        <begin position="128"/>
        <end position="149"/>
    </location>
</feature>
<dbReference type="InterPro" id="IPR001123">
    <property type="entry name" value="LeuE-type"/>
</dbReference>
<keyword evidence="3 6" id="KW-0812">Transmembrane</keyword>
<feature type="transmembrane region" description="Helical" evidence="6">
    <location>
        <begin position="192"/>
        <end position="213"/>
    </location>
</feature>
<dbReference type="PANTHER" id="PTHR30086">
    <property type="entry name" value="ARGININE EXPORTER PROTEIN ARGO"/>
    <property type="match status" value="1"/>
</dbReference>
<comment type="caution">
    <text evidence="7">The sequence shown here is derived from an EMBL/GenBank/DDBJ whole genome shotgun (WGS) entry which is preliminary data.</text>
</comment>
<feature type="transmembrane region" description="Helical" evidence="6">
    <location>
        <begin position="161"/>
        <end position="180"/>
    </location>
</feature>
<evidence type="ECO:0000256" key="3">
    <source>
        <dbReference type="ARBA" id="ARBA00022692"/>
    </source>
</evidence>
<evidence type="ECO:0000313" key="8">
    <source>
        <dbReference type="Proteomes" id="UP000811844"/>
    </source>
</evidence>
<sequence>MDLALLFSLAIVHTIALMSPGPDFAIIVKIATQQHRSVALYTALGIAIAILCHTLLALLGVSMMIRQSAITYMLVQFVGISYLAWMGIQAFKSGVTQLAQSKAANIDITVQQTSIQLMTKLSGLKLGFLTNVLNPKALIFFITLFTVFVPVEVNGATKTAAAILLFSLSFIWFTFLAFALSQPKVQRYFASISNYIDILVGVIFVSASLIIALNNMRQF</sequence>
<evidence type="ECO:0000313" key="7">
    <source>
        <dbReference type="EMBL" id="MBR9728977.1"/>
    </source>
</evidence>
<protein>
    <submittedName>
        <fullName evidence="7">LysE family transporter</fullName>
    </submittedName>
</protein>
<keyword evidence="5 6" id="KW-0472">Membrane</keyword>
<proteinExistence type="predicted"/>
<dbReference type="PIRSF" id="PIRSF006324">
    <property type="entry name" value="LeuE"/>
    <property type="match status" value="1"/>
</dbReference>
<dbReference type="RefSeq" id="WP_153665254.1">
    <property type="nucleotide sequence ID" value="NZ_JAAIKR010000014.1"/>
</dbReference>